<evidence type="ECO:0000313" key="2">
    <source>
        <dbReference type="EMBL" id="SAL68116.1"/>
    </source>
</evidence>
<reference evidence="2" key="1">
    <citation type="submission" date="2016-01" db="EMBL/GenBank/DDBJ databases">
        <authorList>
            <person name="Peeters C."/>
        </authorList>
    </citation>
    <scope>NUCLEOTIDE SEQUENCE [LARGE SCALE GENOMIC DNA]</scope>
    <source>
        <strain evidence="2">LMG 22940</strain>
    </source>
</reference>
<proteinExistence type="predicted"/>
<evidence type="ECO:0000256" key="1">
    <source>
        <dbReference type="SAM" id="MobiDB-lite"/>
    </source>
</evidence>
<sequence>MQVSYSVIDQRVFQSIMKFAVAGFVVASSALLAGCAVYPDGTPAYGGGYPAAGYDPGYDPYGYGGPVVQSGVYVGGGSYYGGPAYYGGPPPRRYWDDGPGYRHPSQGGWQGQGRPPGDNGHGGNHGGPPPGQQAGGGNHGGPPPGQQAGGGSGGNHGGPGGSQAGGGRPPPVAVGGPAPSRPTVQPPSNQGNGGHGSQRWPGGQPTGG</sequence>
<comment type="caution">
    <text evidence="2">The sequence shown here is derived from an EMBL/GenBank/DDBJ whole genome shotgun (WGS) entry which is preliminary data.</text>
</comment>
<feature type="compositionally biased region" description="Gly residues" evidence="1">
    <location>
        <begin position="147"/>
        <end position="167"/>
    </location>
</feature>
<accession>A0A158JGX6</accession>
<feature type="region of interest" description="Disordered" evidence="1">
    <location>
        <begin position="96"/>
        <end position="208"/>
    </location>
</feature>
<dbReference type="AlphaFoldDB" id="A0A158JGX6"/>
<dbReference type="Proteomes" id="UP000054770">
    <property type="component" value="Unassembled WGS sequence"/>
</dbReference>
<gene>
    <name evidence="2" type="ORF">AWB68_03827</name>
</gene>
<keyword evidence="3" id="KW-1185">Reference proteome</keyword>
<organism evidence="2 3">
    <name type="scientific">Caballeronia choica</name>
    <dbReference type="NCBI Taxonomy" id="326476"/>
    <lineage>
        <taxon>Bacteria</taxon>
        <taxon>Pseudomonadati</taxon>
        <taxon>Pseudomonadota</taxon>
        <taxon>Betaproteobacteria</taxon>
        <taxon>Burkholderiales</taxon>
        <taxon>Burkholderiaceae</taxon>
        <taxon>Caballeronia</taxon>
    </lineage>
</organism>
<feature type="compositionally biased region" description="Low complexity" evidence="1">
    <location>
        <begin position="104"/>
        <end position="118"/>
    </location>
</feature>
<feature type="compositionally biased region" description="Low complexity" evidence="1">
    <location>
        <begin position="173"/>
        <end position="182"/>
    </location>
</feature>
<protein>
    <submittedName>
        <fullName evidence="2">Uncharacterized protein</fullName>
    </submittedName>
</protein>
<name>A0A158JGX6_9BURK</name>
<evidence type="ECO:0000313" key="3">
    <source>
        <dbReference type="Proteomes" id="UP000054770"/>
    </source>
</evidence>
<dbReference type="EMBL" id="FCON02000041">
    <property type="protein sequence ID" value="SAL68116.1"/>
    <property type="molecule type" value="Genomic_DNA"/>
</dbReference>